<dbReference type="PANTHER" id="PTHR30386:SF26">
    <property type="entry name" value="TRANSPORT PROTEIN COMB"/>
    <property type="match status" value="1"/>
</dbReference>
<comment type="subcellular location">
    <subcellularLocation>
        <location evidence="1">Membrane</location>
        <topology evidence="1">Single-pass membrane protein</topology>
    </subcellularLocation>
</comment>
<dbReference type="InterPro" id="IPR050739">
    <property type="entry name" value="MFP"/>
</dbReference>
<reference evidence="6" key="1">
    <citation type="submission" date="2022-07" db="EMBL/GenBank/DDBJ databases">
        <title>Isolation, identification, and degradation of a PFOSA degrading strain from sewage treatment plant.</title>
        <authorList>
            <person name="Zhang L."/>
            <person name="Huo Y."/>
        </authorList>
    </citation>
    <scope>NUCLEOTIDE SEQUENCE</scope>
    <source>
        <strain evidence="6">C1</strain>
    </source>
</reference>
<feature type="transmembrane region" description="Helical" evidence="5">
    <location>
        <begin position="32"/>
        <end position="51"/>
    </location>
</feature>
<evidence type="ECO:0000256" key="3">
    <source>
        <dbReference type="ARBA" id="ARBA00022989"/>
    </source>
</evidence>
<evidence type="ECO:0000256" key="5">
    <source>
        <dbReference type="SAM" id="Phobius"/>
    </source>
</evidence>
<evidence type="ECO:0000256" key="1">
    <source>
        <dbReference type="ARBA" id="ARBA00004167"/>
    </source>
</evidence>
<dbReference type="Proteomes" id="UP001059844">
    <property type="component" value="Chromosome"/>
</dbReference>
<name>A0ABY5IW27_9FLAO</name>
<keyword evidence="3 5" id="KW-1133">Transmembrane helix</keyword>
<proteinExistence type="predicted"/>
<sequence length="432" mass="49978">MPQPQNRRTNIELRSEEVQEILTQVPHWMIRWGNIVIFIILSLLLILSWFVRYPDIVTTEITITTQTPPEKLIARTSGRIEKILVPDRTKIKKDTPLAVIENTANFEDVFLLKSITDSLKVTPDFKFPFEKVNALQLGDISSVFALFEKDYANYELNKDLQPYNVENSAQRYEATQLKERMGLLQQQVIIAQTELQLKKKELERYKKLYENGVIASQEWETKNIDYLQSEKNIKSLNSQISQLHSSLNELSRSSKTTKINETKDQVIFFRNMAQSYNQLKKAIADWDLAFVLRSSIPGEVSYLQIWKENQTINVGENVFTVIPKSDAQYIGKVKARTTNAGKLKPNQDVNIRLLNYPDREFGIVKGKVKSISLTPDKDGLLLIDVSLPKGLNTSYHKKITFQQEMGGTADIITEDLRLLERLLYQFRDLFRR</sequence>
<evidence type="ECO:0000313" key="6">
    <source>
        <dbReference type="EMBL" id="UUC45722.1"/>
    </source>
</evidence>
<organism evidence="6 7">
    <name type="scientific">Flavobacterium cerinum</name>
    <dbReference type="NCBI Taxonomy" id="2502784"/>
    <lineage>
        <taxon>Bacteria</taxon>
        <taxon>Pseudomonadati</taxon>
        <taxon>Bacteroidota</taxon>
        <taxon>Flavobacteriia</taxon>
        <taxon>Flavobacteriales</taxon>
        <taxon>Flavobacteriaceae</taxon>
        <taxon>Flavobacterium</taxon>
    </lineage>
</organism>
<protein>
    <submittedName>
        <fullName evidence="6">HlyD family secretion protein</fullName>
    </submittedName>
</protein>
<keyword evidence="2 5" id="KW-0812">Transmembrane</keyword>
<evidence type="ECO:0000256" key="4">
    <source>
        <dbReference type="ARBA" id="ARBA00023136"/>
    </source>
</evidence>
<keyword evidence="4 5" id="KW-0472">Membrane</keyword>
<dbReference type="PANTHER" id="PTHR30386">
    <property type="entry name" value="MEMBRANE FUSION SUBUNIT OF EMRAB-TOLC MULTIDRUG EFFLUX PUMP"/>
    <property type="match status" value="1"/>
</dbReference>
<dbReference type="EMBL" id="CP101751">
    <property type="protein sequence ID" value="UUC45722.1"/>
    <property type="molecule type" value="Genomic_DNA"/>
</dbReference>
<gene>
    <name evidence="6" type="ORF">NOX80_00585</name>
</gene>
<accession>A0ABY5IW27</accession>
<evidence type="ECO:0000256" key="2">
    <source>
        <dbReference type="ARBA" id="ARBA00022692"/>
    </source>
</evidence>
<dbReference type="Gene3D" id="1.10.287.470">
    <property type="entry name" value="Helix hairpin bin"/>
    <property type="match status" value="1"/>
</dbReference>
<dbReference type="RefSeq" id="WP_256551409.1">
    <property type="nucleotide sequence ID" value="NZ_CP101751.1"/>
</dbReference>
<dbReference type="SUPFAM" id="SSF56954">
    <property type="entry name" value="Outer membrane efflux proteins (OEP)"/>
    <property type="match status" value="1"/>
</dbReference>
<keyword evidence="7" id="KW-1185">Reference proteome</keyword>
<evidence type="ECO:0000313" key="7">
    <source>
        <dbReference type="Proteomes" id="UP001059844"/>
    </source>
</evidence>